<name>X1SAG9_9ZZZZ</name>
<reference evidence="7" key="1">
    <citation type="journal article" date="2014" name="Front. Microbiol.">
        <title>High frequency of phylogenetically diverse reductive dehalogenase-homologous genes in deep subseafloor sedimentary metagenomes.</title>
        <authorList>
            <person name="Kawai M."/>
            <person name="Futagami T."/>
            <person name="Toyoda A."/>
            <person name="Takaki Y."/>
            <person name="Nishi S."/>
            <person name="Hori S."/>
            <person name="Arai W."/>
            <person name="Tsubouchi T."/>
            <person name="Morono Y."/>
            <person name="Uchiyama I."/>
            <person name="Ito T."/>
            <person name="Fujiyama A."/>
            <person name="Inagaki F."/>
            <person name="Takami H."/>
        </authorList>
    </citation>
    <scope>NUCLEOTIDE SEQUENCE</scope>
    <source>
        <strain evidence="7">Expedition CK06-06</strain>
    </source>
</reference>
<keyword evidence="5" id="KW-0460">Magnesium</keyword>
<keyword evidence="2" id="KW-0479">Metal-binding</keyword>
<dbReference type="Pfam" id="PF00709">
    <property type="entry name" value="Adenylsucc_synt"/>
    <property type="match status" value="1"/>
</dbReference>
<protein>
    <recommendedName>
        <fullName evidence="8">Adenylosuccinate synthase</fullName>
    </recommendedName>
</protein>
<evidence type="ECO:0000256" key="4">
    <source>
        <dbReference type="ARBA" id="ARBA00022755"/>
    </source>
</evidence>
<dbReference type="GO" id="GO:0004019">
    <property type="term" value="F:adenylosuccinate synthase activity"/>
    <property type="evidence" value="ECO:0007669"/>
    <property type="project" value="InterPro"/>
</dbReference>
<dbReference type="InterPro" id="IPR001114">
    <property type="entry name" value="Adenylosuccinate_synthetase"/>
</dbReference>
<organism evidence="7">
    <name type="scientific">marine sediment metagenome</name>
    <dbReference type="NCBI Taxonomy" id="412755"/>
    <lineage>
        <taxon>unclassified sequences</taxon>
        <taxon>metagenomes</taxon>
        <taxon>ecological metagenomes</taxon>
    </lineage>
</organism>
<evidence type="ECO:0008006" key="8">
    <source>
        <dbReference type="Google" id="ProtNLM"/>
    </source>
</evidence>
<dbReference type="InterPro" id="IPR018220">
    <property type="entry name" value="Adenylosuccin_syn_GTP-bd"/>
</dbReference>
<dbReference type="GO" id="GO:0006164">
    <property type="term" value="P:purine nucleotide biosynthetic process"/>
    <property type="evidence" value="ECO:0007669"/>
    <property type="project" value="UniProtKB-KW"/>
</dbReference>
<dbReference type="AlphaFoldDB" id="X1SAG9"/>
<gene>
    <name evidence="7" type="ORF">S12H4_05583</name>
</gene>
<evidence type="ECO:0000256" key="1">
    <source>
        <dbReference type="ARBA" id="ARBA00022598"/>
    </source>
</evidence>
<dbReference type="InterPro" id="IPR027417">
    <property type="entry name" value="P-loop_NTPase"/>
</dbReference>
<keyword evidence="1" id="KW-0436">Ligase</keyword>
<evidence type="ECO:0000256" key="5">
    <source>
        <dbReference type="ARBA" id="ARBA00022842"/>
    </source>
</evidence>
<dbReference type="GO" id="GO:0005525">
    <property type="term" value="F:GTP binding"/>
    <property type="evidence" value="ECO:0007669"/>
    <property type="project" value="UniProtKB-KW"/>
</dbReference>
<proteinExistence type="predicted"/>
<sequence>MNIVVVGTQWGDEGKGRVIDFLSQEVDAIVRFQEMPQNNLVLRRA</sequence>
<dbReference type="InterPro" id="IPR042109">
    <property type="entry name" value="Adenylosuccinate_synth_dom1"/>
</dbReference>
<dbReference type="EMBL" id="BARW01001866">
    <property type="protein sequence ID" value="GAI64784.1"/>
    <property type="molecule type" value="Genomic_DNA"/>
</dbReference>
<evidence type="ECO:0000256" key="3">
    <source>
        <dbReference type="ARBA" id="ARBA00022741"/>
    </source>
</evidence>
<accession>X1SAG9</accession>
<evidence type="ECO:0000256" key="2">
    <source>
        <dbReference type="ARBA" id="ARBA00022723"/>
    </source>
</evidence>
<dbReference type="Gene3D" id="3.40.440.10">
    <property type="entry name" value="Adenylosuccinate Synthetase, subunit A, domain 1"/>
    <property type="match status" value="1"/>
</dbReference>
<evidence type="ECO:0000313" key="7">
    <source>
        <dbReference type="EMBL" id="GAI64784.1"/>
    </source>
</evidence>
<keyword evidence="4" id="KW-0658">Purine biosynthesis</keyword>
<dbReference type="PROSITE" id="PS01266">
    <property type="entry name" value="ADENYLOSUCCIN_SYN_1"/>
    <property type="match status" value="1"/>
</dbReference>
<dbReference type="GO" id="GO:0046872">
    <property type="term" value="F:metal ion binding"/>
    <property type="evidence" value="ECO:0007669"/>
    <property type="project" value="UniProtKB-KW"/>
</dbReference>
<dbReference type="SUPFAM" id="SSF52540">
    <property type="entry name" value="P-loop containing nucleoside triphosphate hydrolases"/>
    <property type="match status" value="1"/>
</dbReference>
<evidence type="ECO:0000256" key="6">
    <source>
        <dbReference type="ARBA" id="ARBA00023134"/>
    </source>
</evidence>
<comment type="caution">
    <text evidence="7">The sequence shown here is derived from an EMBL/GenBank/DDBJ whole genome shotgun (WGS) entry which is preliminary data.</text>
</comment>
<keyword evidence="3" id="KW-0547">Nucleotide-binding</keyword>
<keyword evidence="6" id="KW-0342">GTP-binding</keyword>